<dbReference type="Proteomes" id="UP000008952">
    <property type="component" value="Unassembled WGS sequence"/>
</dbReference>
<dbReference type="PATRIC" id="fig|1094558.3.peg.75"/>
<dbReference type="SUPFAM" id="SSF88874">
    <property type="entry name" value="Receptor-binding domain of short tail fibre protein gp12"/>
    <property type="match status" value="1"/>
</dbReference>
<name>J1K3I4_9HYPH</name>
<dbReference type="AlphaFoldDB" id="J1K3I4"/>
<protein>
    <recommendedName>
        <fullName evidence="1">Phage tail collar domain-containing protein</fullName>
    </recommendedName>
</protein>
<evidence type="ECO:0000313" key="2">
    <source>
        <dbReference type="EMBL" id="EJF91695.1"/>
    </source>
</evidence>
<dbReference type="Pfam" id="PF07484">
    <property type="entry name" value="Collar"/>
    <property type="match status" value="1"/>
</dbReference>
<gene>
    <name evidence="2" type="ORF">ME5_00074</name>
</gene>
<dbReference type="InterPro" id="IPR011083">
    <property type="entry name" value="Phage_tail_collar_dom"/>
</dbReference>
<proteinExistence type="predicted"/>
<comment type="caution">
    <text evidence="2">The sequence shown here is derived from an EMBL/GenBank/DDBJ whole genome shotgun (WGS) entry which is preliminary data.</text>
</comment>
<reference evidence="2 3" key="1">
    <citation type="submission" date="2012-03" db="EMBL/GenBank/DDBJ databases">
        <title>The Genome Sequence of Bartonella tamiae Th239.</title>
        <authorList>
            <consortium name="The Broad Institute Genome Sequencing Platform"/>
            <consortium name="The Broad Institute Genome Sequencing Center for Infectious Disease"/>
            <person name="Feldgarden M."/>
            <person name="Kirby J."/>
            <person name="Kosoy M."/>
            <person name="Birtles R."/>
            <person name="Probert W.S."/>
            <person name="Chiaraviglio L."/>
            <person name="Young S.K."/>
            <person name="Zeng Q."/>
            <person name="Gargeya S."/>
            <person name="Fitzgerald M."/>
            <person name="Haas B."/>
            <person name="Abouelleil A."/>
            <person name="Alvarado L."/>
            <person name="Arachchi H.M."/>
            <person name="Berlin A."/>
            <person name="Chapman S.B."/>
            <person name="Gearin G."/>
            <person name="Goldberg J."/>
            <person name="Griggs A."/>
            <person name="Gujja S."/>
            <person name="Hansen M."/>
            <person name="Heiman D."/>
            <person name="Howarth C."/>
            <person name="Larimer J."/>
            <person name="Lui A."/>
            <person name="MacDonald P.J.P."/>
            <person name="McCowen C."/>
            <person name="Montmayeur A."/>
            <person name="Murphy C."/>
            <person name="Neiman D."/>
            <person name="Pearson M."/>
            <person name="Priest M."/>
            <person name="Roberts A."/>
            <person name="Saif S."/>
            <person name="Shea T."/>
            <person name="Sisk P."/>
            <person name="Stolte C."/>
            <person name="Sykes S."/>
            <person name="Wortman J."/>
            <person name="Nusbaum C."/>
            <person name="Birren B."/>
        </authorList>
    </citation>
    <scope>NUCLEOTIDE SEQUENCE [LARGE SCALE GENOMIC DNA]</scope>
    <source>
        <strain evidence="2 3">Th239</strain>
    </source>
</reference>
<sequence>MTINEWVPMDTDDYTVGTVTLTAGSSDIVFNNAFNGAEASFYAGDSIYIPTVGKWLLLASIGSRTIGTLLYPCPSDCAGTFNLRLRPLARNARQAGLATLVLRNLQTGNLPSLADVKAEKGQILQAGEVQGEWNAVNFDVLTYMKKEIYDPNEVASDAFSMGNMVETDTAKILSSSEREILNNLEQTLNRLRIPVGLESYIDSELPPDGWLAANGNRYNISAYPDLAKFCGVKYGGDGITTFAVPDRRGLFIRGWDNGRGIDTGRQLGSDQGDAIRNITGSVNDDSMGYLGRGSGAINSHNKANTSPGGTWSTSGRQFGFSFDASRVVPTAPENRPRNVALLPIIKY</sequence>
<dbReference type="HOGENOM" id="CLU_798466_0_0_5"/>
<dbReference type="eggNOG" id="COG5301">
    <property type="taxonomic scope" value="Bacteria"/>
</dbReference>
<dbReference type="STRING" id="1094558.ME5_00074"/>
<organism evidence="2 3">
    <name type="scientific">Bartonella tamiae Th239</name>
    <dbReference type="NCBI Taxonomy" id="1094558"/>
    <lineage>
        <taxon>Bacteria</taxon>
        <taxon>Pseudomonadati</taxon>
        <taxon>Pseudomonadota</taxon>
        <taxon>Alphaproteobacteria</taxon>
        <taxon>Hyphomicrobiales</taxon>
        <taxon>Bartonellaceae</taxon>
        <taxon>Bartonella</taxon>
    </lineage>
</organism>
<dbReference type="Gene3D" id="3.90.1340.10">
    <property type="entry name" value="Phage tail collar domain"/>
    <property type="match status" value="1"/>
</dbReference>
<dbReference type="EMBL" id="AIMB01000001">
    <property type="protein sequence ID" value="EJF91695.1"/>
    <property type="molecule type" value="Genomic_DNA"/>
</dbReference>
<evidence type="ECO:0000259" key="1">
    <source>
        <dbReference type="Pfam" id="PF07484"/>
    </source>
</evidence>
<evidence type="ECO:0000313" key="3">
    <source>
        <dbReference type="Proteomes" id="UP000008952"/>
    </source>
</evidence>
<keyword evidence="3" id="KW-1185">Reference proteome</keyword>
<accession>J1K3I4</accession>
<feature type="domain" description="Phage tail collar" evidence="1">
    <location>
        <begin position="204"/>
        <end position="252"/>
    </location>
</feature>
<dbReference type="InterPro" id="IPR037053">
    <property type="entry name" value="Phage_tail_collar_dom_sf"/>
</dbReference>
<dbReference type="RefSeq" id="WP_008037364.1">
    <property type="nucleotide sequence ID" value="NZ_JH725147.1"/>
</dbReference>